<proteinExistence type="predicted"/>
<reference evidence="1" key="1">
    <citation type="journal article" date="2021" name="Proc. Natl. Acad. Sci. U.S.A.">
        <title>A Catalog of Tens of Thousands of Viruses from Human Metagenomes Reveals Hidden Associations with Chronic Diseases.</title>
        <authorList>
            <person name="Tisza M.J."/>
            <person name="Buck C.B."/>
        </authorList>
    </citation>
    <scope>NUCLEOTIDE SEQUENCE</scope>
    <source>
        <strain evidence="1">Ct8ME27</strain>
    </source>
</reference>
<name>A0A8S5N7L3_9CAUD</name>
<evidence type="ECO:0000313" key="1">
    <source>
        <dbReference type="EMBL" id="DAD90258.1"/>
    </source>
</evidence>
<accession>A0A8S5N7L3</accession>
<sequence length="231" mass="26050">MASIFKPPKITQEQLSSTLLEYGEIVYNTSKNEFFTGNGTSGGISLFNEKPTKTSELTNDNGFVTSTYVDDKIAEISDFKDILIVEGENLTIGGVNEDNTPKFTNVDINSKGLIVHNNTHNLLSVLDDELKYKNDYDIQRMKRKTANTFTFESNTFLSLTENITSINFSLPQGTLENAILQFTTGDNIEFTITGSSSYKINKPFAFEPNETYIIYVDIYDILWSKLHNLNQ</sequence>
<dbReference type="EMBL" id="BK015080">
    <property type="protein sequence ID" value="DAD90258.1"/>
    <property type="molecule type" value="Genomic_DNA"/>
</dbReference>
<organism evidence="1">
    <name type="scientific">Myoviridae sp. ct8ME27</name>
    <dbReference type="NCBI Taxonomy" id="2826622"/>
    <lineage>
        <taxon>Viruses</taxon>
        <taxon>Duplodnaviria</taxon>
        <taxon>Heunggongvirae</taxon>
        <taxon>Uroviricota</taxon>
        <taxon>Caudoviricetes</taxon>
    </lineage>
</organism>
<protein>
    <submittedName>
        <fullName evidence="1">Uncharacterized protein</fullName>
    </submittedName>
</protein>